<reference evidence="1" key="1">
    <citation type="journal article" date="2014" name="Front. Microbiol.">
        <title>High frequency of phylogenetically diverse reductive dehalogenase-homologous genes in deep subseafloor sedimentary metagenomes.</title>
        <authorList>
            <person name="Kawai M."/>
            <person name="Futagami T."/>
            <person name="Toyoda A."/>
            <person name="Takaki Y."/>
            <person name="Nishi S."/>
            <person name="Hori S."/>
            <person name="Arai W."/>
            <person name="Tsubouchi T."/>
            <person name="Morono Y."/>
            <person name="Uchiyama I."/>
            <person name="Ito T."/>
            <person name="Fujiyama A."/>
            <person name="Inagaki F."/>
            <person name="Takami H."/>
        </authorList>
    </citation>
    <scope>NUCLEOTIDE SEQUENCE</scope>
    <source>
        <strain evidence="1">Expedition CK06-06</strain>
    </source>
</reference>
<evidence type="ECO:0000313" key="1">
    <source>
        <dbReference type="EMBL" id="GAH24664.1"/>
    </source>
</evidence>
<name>X1F5K9_9ZZZZ</name>
<feature type="non-terminal residue" evidence="1">
    <location>
        <position position="1"/>
    </location>
</feature>
<comment type="caution">
    <text evidence="1">The sequence shown here is derived from an EMBL/GenBank/DDBJ whole genome shotgun (WGS) entry which is preliminary data.</text>
</comment>
<dbReference type="EMBL" id="BARU01004899">
    <property type="protein sequence ID" value="GAH24664.1"/>
    <property type="molecule type" value="Genomic_DNA"/>
</dbReference>
<proteinExistence type="predicted"/>
<protein>
    <submittedName>
        <fullName evidence="1">Uncharacterized protein</fullName>
    </submittedName>
</protein>
<dbReference type="AlphaFoldDB" id="X1F5K9"/>
<accession>X1F5K9</accession>
<gene>
    <name evidence="1" type="ORF">S03H2_09562</name>
</gene>
<organism evidence="1">
    <name type="scientific">marine sediment metagenome</name>
    <dbReference type="NCBI Taxonomy" id="412755"/>
    <lineage>
        <taxon>unclassified sequences</taxon>
        <taxon>metagenomes</taxon>
        <taxon>ecological metagenomes</taxon>
    </lineage>
</organism>
<sequence>PESTFEAWNGLFDYIGANRERYWIDACLMKLTQGVGCKQGISSFCIDQNLMAYRCSNTETKIPYTTLSETWAEIRKIKDCII</sequence>